<dbReference type="InterPro" id="IPR000092">
    <property type="entry name" value="Polyprenyl_synt"/>
</dbReference>
<evidence type="ECO:0000256" key="2">
    <source>
        <dbReference type="ARBA" id="ARBA00022679"/>
    </source>
</evidence>
<comment type="cofactor">
    <cofactor evidence="1">
        <name>Mg(2+)</name>
        <dbReference type="ChEBI" id="CHEBI:18420"/>
    </cofactor>
</comment>
<dbReference type="SUPFAM" id="SSF48576">
    <property type="entry name" value="Terpenoid synthases"/>
    <property type="match status" value="1"/>
</dbReference>
<reference evidence="9" key="1">
    <citation type="submission" date="2022-10" db="EMBL/GenBank/DDBJ databases">
        <title>Genome assembly of Pristionchus species.</title>
        <authorList>
            <person name="Yoshida K."/>
            <person name="Sommer R.J."/>
        </authorList>
    </citation>
    <scope>NUCLEOTIDE SEQUENCE [LARGE SCALE GENOMIC DNA]</scope>
    <source>
        <strain evidence="9">RS5460</strain>
    </source>
</reference>
<dbReference type="InterPro" id="IPR039702">
    <property type="entry name" value="FPS1-like"/>
</dbReference>
<dbReference type="AlphaFoldDB" id="A0AAN5I5X9"/>
<dbReference type="PANTHER" id="PTHR11525">
    <property type="entry name" value="FARNESYL-PYROPHOSPHATE SYNTHETASE"/>
    <property type="match status" value="1"/>
</dbReference>
<keyword evidence="4" id="KW-0460">Magnesium</keyword>
<keyword evidence="3" id="KW-0479">Metal-binding</keyword>
<evidence type="ECO:0000256" key="6">
    <source>
        <dbReference type="ARBA" id="ARBA00034546"/>
    </source>
</evidence>
<gene>
    <name evidence="8" type="ORF">PMAYCL1PPCAC_23757</name>
</gene>
<dbReference type="GO" id="GO:0045337">
    <property type="term" value="P:farnesyl diphosphate biosynthetic process"/>
    <property type="evidence" value="ECO:0007669"/>
    <property type="project" value="TreeGrafter"/>
</dbReference>
<dbReference type="PROSITE" id="PS00723">
    <property type="entry name" value="POLYPRENYL_SYNTHASE_1"/>
    <property type="match status" value="1"/>
</dbReference>
<name>A0AAN5I5X9_9BILA</name>
<protein>
    <recommendedName>
        <fullName evidence="6">Farnesyl pyrophosphate synthase</fullName>
    </recommendedName>
</protein>
<comment type="caution">
    <text evidence="8">The sequence shown here is derived from an EMBL/GenBank/DDBJ whole genome shotgun (WGS) entry which is preliminary data.</text>
</comment>
<comment type="similarity">
    <text evidence="7">Belongs to the FPP/GGPP synthase family.</text>
</comment>
<dbReference type="GO" id="GO:0042811">
    <property type="term" value="P:pheromone biosynthetic process"/>
    <property type="evidence" value="ECO:0007669"/>
    <property type="project" value="UniProtKB-ARBA"/>
</dbReference>
<evidence type="ECO:0000256" key="1">
    <source>
        <dbReference type="ARBA" id="ARBA00001946"/>
    </source>
</evidence>
<dbReference type="GO" id="GO:0005737">
    <property type="term" value="C:cytoplasm"/>
    <property type="evidence" value="ECO:0007669"/>
    <property type="project" value="TreeGrafter"/>
</dbReference>
<proteinExistence type="inferred from homology"/>
<keyword evidence="9" id="KW-1185">Reference proteome</keyword>
<dbReference type="SFLD" id="SFLDS00005">
    <property type="entry name" value="Isoprenoid_Synthase_Type_I"/>
    <property type="match status" value="1"/>
</dbReference>
<keyword evidence="2 7" id="KW-0808">Transferase</keyword>
<evidence type="ECO:0000313" key="8">
    <source>
        <dbReference type="EMBL" id="GMR53562.1"/>
    </source>
</evidence>
<dbReference type="GO" id="GO:0046872">
    <property type="term" value="F:metal ion binding"/>
    <property type="evidence" value="ECO:0007669"/>
    <property type="project" value="UniProtKB-KW"/>
</dbReference>
<evidence type="ECO:0000256" key="4">
    <source>
        <dbReference type="ARBA" id="ARBA00022842"/>
    </source>
</evidence>
<dbReference type="InterPro" id="IPR033749">
    <property type="entry name" value="Polyprenyl_synt_CS"/>
</dbReference>
<evidence type="ECO:0000313" key="9">
    <source>
        <dbReference type="Proteomes" id="UP001328107"/>
    </source>
</evidence>
<dbReference type="Pfam" id="PF00348">
    <property type="entry name" value="polyprenyl_synt"/>
    <property type="match status" value="1"/>
</dbReference>
<dbReference type="InterPro" id="IPR008949">
    <property type="entry name" value="Isoprenoid_synthase_dom_sf"/>
</dbReference>
<comment type="pathway">
    <text evidence="5">Pheromone biosynthesis.</text>
</comment>
<feature type="non-terminal residue" evidence="8">
    <location>
        <position position="1"/>
    </location>
</feature>
<dbReference type="GO" id="GO:0004161">
    <property type="term" value="F:dimethylallyltranstransferase activity"/>
    <property type="evidence" value="ECO:0007669"/>
    <property type="project" value="TreeGrafter"/>
</dbReference>
<dbReference type="Gene3D" id="1.10.600.10">
    <property type="entry name" value="Farnesyl Diphosphate Synthase"/>
    <property type="match status" value="1"/>
</dbReference>
<dbReference type="EMBL" id="BTRK01000005">
    <property type="protein sequence ID" value="GMR53562.1"/>
    <property type="molecule type" value="Genomic_DNA"/>
</dbReference>
<accession>A0AAN5I5X9</accession>
<evidence type="ECO:0000256" key="5">
    <source>
        <dbReference type="ARBA" id="ARBA00033740"/>
    </source>
</evidence>
<evidence type="ECO:0000256" key="7">
    <source>
        <dbReference type="RuleBase" id="RU004466"/>
    </source>
</evidence>
<dbReference type="Proteomes" id="UP001328107">
    <property type="component" value="Unassembled WGS sequence"/>
</dbReference>
<organism evidence="8 9">
    <name type="scientific">Pristionchus mayeri</name>
    <dbReference type="NCBI Taxonomy" id="1317129"/>
    <lineage>
        <taxon>Eukaryota</taxon>
        <taxon>Metazoa</taxon>
        <taxon>Ecdysozoa</taxon>
        <taxon>Nematoda</taxon>
        <taxon>Chromadorea</taxon>
        <taxon>Rhabditida</taxon>
        <taxon>Rhabditina</taxon>
        <taxon>Diplogasteromorpha</taxon>
        <taxon>Diplogasteroidea</taxon>
        <taxon>Neodiplogasteridae</taxon>
        <taxon>Pristionchus</taxon>
    </lineage>
</organism>
<dbReference type="PANTHER" id="PTHR11525:SF0">
    <property type="entry name" value="FARNESYL PYROPHOSPHATE SYNTHASE"/>
    <property type="match status" value="1"/>
</dbReference>
<sequence>FSRMSTLERALLSCSRNVKMLLTRDLPSSEKTLVSQRIQSLFDYNVGDGKNKRGHLLLSSFDAVNGKREWKETASRSAAAIEVLQSYLLIADDMMDESETRRGKDCWYRREGIGLSAINDVLLLQSGVESEMREAFRGHPNERLALTAFEATVRKTIVGQLMDTSSTSIEHFNWQRYSQLVEHKTSHYTFVLPLTLGLLAAEVEIPMEKVTRLALSIGYLFQSQDDWLDVYGKTALTGKLGSDIKDQKCTWLSCKAVEKSGSIKGSFHRLKSAFDNGDEDEVRRIYEEIKLSEEFKRFEDEYSDILINEMESVPHLGLTSLLKGLVTETRRRQK</sequence>
<dbReference type="GO" id="GO:0004337">
    <property type="term" value="F:(2E,6E)-farnesyl diphosphate synthase activity"/>
    <property type="evidence" value="ECO:0007669"/>
    <property type="project" value="TreeGrafter"/>
</dbReference>
<evidence type="ECO:0000256" key="3">
    <source>
        <dbReference type="ARBA" id="ARBA00022723"/>
    </source>
</evidence>